<dbReference type="GO" id="GO:0005737">
    <property type="term" value="C:cytoplasm"/>
    <property type="evidence" value="ECO:0007669"/>
    <property type="project" value="TreeGrafter"/>
</dbReference>
<dbReference type="PANTHER" id="PTHR43178">
    <property type="entry name" value="DIHYDROLIPOAMIDE ACETYLTRANSFERASE COMPONENT OF PYRUVATE DEHYDROGENASE COMPLEX"/>
    <property type="match status" value="1"/>
</dbReference>
<evidence type="ECO:0000313" key="8">
    <source>
        <dbReference type="EMBL" id="TMQ50122.1"/>
    </source>
</evidence>
<dbReference type="Proteomes" id="UP000320184">
    <property type="component" value="Unassembled WGS sequence"/>
</dbReference>
<comment type="cofactor">
    <cofactor evidence="1">
        <name>(R)-lipoate</name>
        <dbReference type="ChEBI" id="CHEBI:83088"/>
    </cofactor>
</comment>
<sequence>MDSRHGGGDYRGEEVTSCPSRSSFPSSERAWPRARCRSGSRRWATAFVKRSRWSRSRPTRSTWRFHPRRRARSSRSWCRRGPRSWSEPRSACWPTAGRRPRRRARRRPRARPRRLPPGRRQALAPERSSPAVTAPGAAASGGDGETWLGESRNLSPAVRRLMREHQVGVEEIGRIRGSGVAGRVTRDDLMDYLKTRGAPTRLGVAPAAPAPPREAGPRPGFLSPSTGQAAAAGPREEVVPFTKVRKLIAENMVKSKHTAPHVTTFDEVDMTAVVELRKEWTPRLEPQGVKLTYMPFFIKASVFALREFPWVNGTVRGDSIVLRRYYNIGMAVGRDEKGLIVPNLKDCDRKNLVQIAAEVNDLAARARADRLRMEEIEGGTFSITNAGVFGATNSAPIINFPEVAILGVHKIVERPVIRGGQIVPRHMMNVALSFDHRVIDGELAVKFLRRVSELLERPELLWFYA</sequence>
<dbReference type="GO" id="GO:0031405">
    <property type="term" value="F:lipoic acid binding"/>
    <property type="evidence" value="ECO:0007669"/>
    <property type="project" value="TreeGrafter"/>
</dbReference>
<evidence type="ECO:0000313" key="9">
    <source>
        <dbReference type="Proteomes" id="UP000320184"/>
    </source>
</evidence>
<dbReference type="GO" id="GO:0016407">
    <property type="term" value="F:acetyltransferase activity"/>
    <property type="evidence" value="ECO:0007669"/>
    <property type="project" value="TreeGrafter"/>
</dbReference>
<name>A0A538SFH0_UNCEI</name>
<protein>
    <submittedName>
        <fullName evidence="8">2-oxo acid dehydrogenase subunit E2</fullName>
    </submittedName>
</protein>
<organism evidence="8 9">
    <name type="scientific">Eiseniibacteriota bacterium</name>
    <dbReference type="NCBI Taxonomy" id="2212470"/>
    <lineage>
        <taxon>Bacteria</taxon>
        <taxon>Candidatus Eiseniibacteriota</taxon>
    </lineage>
</organism>
<evidence type="ECO:0000256" key="3">
    <source>
        <dbReference type="ARBA" id="ARBA00022679"/>
    </source>
</evidence>
<dbReference type="InterPro" id="IPR023213">
    <property type="entry name" value="CAT-like_dom_sf"/>
</dbReference>
<keyword evidence="5" id="KW-0012">Acyltransferase</keyword>
<evidence type="ECO:0000256" key="4">
    <source>
        <dbReference type="ARBA" id="ARBA00022823"/>
    </source>
</evidence>
<dbReference type="InterPro" id="IPR001078">
    <property type="entry name" value="2-oxoacid_DH_actylTfrase"/>
</dbReference>
<reference evidence="8 9" key="1">
    <citation type="journal article" date="2019" name="Nat. Microbiol.">
        <title>Mediterranean grassland soil C-N compound turnover is dependent on rainfall and depth, and is mediated by genomically divergent microorganisms.</title>
        <authorList>
            <person name="Diamond S."/>
            <person name="Andeer P.F."/>
            <person name="Li Z."/>
            <person name="Crits-Christoph A."/>
            <person name="Burstein D."/>
            <person name="Anantharaman K."/>
            <person name="Lane K.R."/>
            <person name="Thomas B.C."/>
            <person name="Pan C."/>
            <person name="Northen T.R."/>
            <person name="Banfield J.F."/>
        </authorList>
    </citation>
    <scope>NUCLEOTIDE SEQUENCE [LARGE SCALE GENOMIC DNA]</scope>
    <source>
        <strain evidence="8">WS_3</strain>
    </source>
</reference>
<evidence type="ECO:0000256" key="2">
    <source>
        <dbReference type="ARBA" id="ARBA00007317"/>
    </source>
</evidence>
<dbReference type="PANTHER" id="PTHR43178:SF5">
    <property type="entry name" value="LIPOAMIDE ACYLTRANSFERASE COMPONENT OF BRANCHED-CHAIN ALPHA-KETO ACID DEHYDROGENASE COMPLEX, MITOCHONDRIAL"/>
    <property type="match status" value="1"/>
</dbReference>
<dbReference type="SUPFAM" id="SSF47005">
    <property type="entry name" value="Peripheral subunit-binding domain of 2-oxo acid dehydrogenase complex"/>
    <property type="match status" value="1"/>
</dbReference>
<feature type="compositionally biased region" description="Basic residues" evidence="6">
    <location>
        <begin position="98"/>
        <end position="117"/>
    </location>
</feature>
<accession>A0A538SFH0</accession>
<gene>
    <name evidence="8" type="ORF">E6K73_08665</name>
</gene>
<dbReference type="Gene3D" id="3.30.559.10">
    <property type="entry name" value="Chloramphenicol acetyltransferase-like domain"/>
    <property type="match status" value="1"/>
</dbReference>
<feature type="compositionally biased region" description="Low complexity" evidence="6">
    <location>
        <begin position="17"/>
        <end position="27"/>
    </location>
</feature>
<feature type="domain" description="Peripheral subunit-binding (PSBD)" evidence="7">
    <location>
        <begin position="153"/>
        <end position="193"/>
    </location>
</feature>
<proteinExistence type="inferred from homology"/>
<feature type="compositionally biased region" description="Basic and acidic residues" evidence="6">
    <location>
        <begin position="1"/>
        <end position="14"/>
    </location>
</feature>
<dbReference type="AlphaFoldDB" id="A0A538SFH0"/>
<evidence type="ECO:0000256" key="5">
    <source>
        <dbReference type="ARBA" id="ARBA00023315"/>
    </source>
</evidence>
<keyword evidence="3" id="KW-0808">Transferase</keyword>
<comment type="similarity">
    <text evidence="2">Belongs to the 2-oxoacid dehydrogenase family.</text>
</comment>
<feature type="region of interest" description="Disordered" evidence="6">
    <location>
        <begin position="1"/>
        <end position="150"/>
    </location>
</feature>
<keyword evidence="4" id="KW-0450">Lipoyl</keyword>
<evidence type="ECO:0000256" key="6">
    <source>
        <dbReference type="SAM" id="MobiDB-lite"/>
    </source>
</evidence>
<dbReference type="Pfam" id="PF00198">
    <property type="entry name" value="2-oxoacid_dh"/>
    <property type="match status" value="1"/>
</dbReference>
<dbReference type="InterPro" id="IPR036625">
    <property type="entry name" value="E3-bd_dom_sf"/>
</dbReference>
<dbReference type="PROSITE" id="PS51826">
    <property type="entry name" value="PSBD"/>
    <property type="match status" value="1"/>
</dbReference>
<evidence type="ECO:0000259" key="7">
    <source>
        <dbReference type="PROSITE" id="PS51826"/>
    </source>
</evidence>
<feature type="compositionally biased region" description="Basic residues" evidence="6">
    <location>
        <begin position="49"/>
        <end position="82"/>
    </location>
</feature>
<dbReference type="Gene3D" id="4.10.320.10">
    <property type="entry name" value="E3-binding domain"/>
    <property type="match status" value="1"/>
</dbReference>
<comment type="caution">
    <text evidence="8">The sequence shown here is derived from an EMBL/GenBank/DDBJ whole genome shotgun (WGS) entry which is preliminary data.</text>
</comment>
<evidence type="ECO:0000256" key="1">
    <source>
        <dbReference type="ARBA" id="ARBA00001938"/>
    </source>
</evidence>
<dbReference type="FunFam" id="3.30.559.10:FF:000007">
    <property type="entry name" value="Dihydrolipoamide acetyltransferase component of pyruvate dehydrogenase complex"/>
    <property type="match status" value="1"/>
</dbReference>
<dbReference type="SUPFAM" id="SSF52777">
    <property type="entry name" value="CoA-dependent acyltransferases"/>
    <property type="match status" value="1"/>
</dbReference>
<dbReference type="InterPro" id="IPR004167">
    <property type="entry name" value="PSBD"/>
</dbReference>
<dbReference type="EMBL" id="VBOT01000106">
    <property type="protein sequence ID" value="TMQ50122.1"/>
    <property type="molecule type" value="Genomic_DNA"/>
</dbReference>
<dbReference type="InterPro" id="IPR050743">
    <property type="entry name" value="2-oxoacid_DH_E2_comp"/>
</dbReference>
<dbReference type="Pfam" id="PF02817">
    <property type="entry name" value="E3_binding"/>
    <property type="match status" value="1"/>
</dbReference>